<evidence type="ECO:0000259" key="1">
    <source>
        <dbReference type="SMART" id="SM00829"/>
    </source>
</evidence>
<accession>A0AAU8JFD2</accession>
<evidence type="ECO:0000313" key="2">
    <source>
        <dbReference type="EMBL" id="XCM37003.1"/>
    </source>
</evidence>
<sequence>MKAAIINQYGSSEVLQIAEVAKPTPKNNQILLKVHAASINPIDWKTRKGMLKFLINQKFPLILGFDVCGEVIEIGSKVTKFKPGDLVYGMVDFPGGAYAEYAVVSETAAAFKPNNMTAEETAALPVAALTALQSLRDLGGIQPGQKVLINGGSGGVGTYAIQIAKAYQAHVTAVCSTKNLELVKSLGADRAIDYTQQDFTISSETYDIIFDTIAHKSLGKCNKILHKNGVYITTLPILPCLLESFLTLLLPGKKCKIILAKPSGEDMATLKDLVSAGKLRSIIDRTYPLWQIAQAHQHSEAGHVVGKIVITV</sequence>
<dbReference type="GO" id="GO:0008270">
    <property type="term" value="F:zinc ion binding"/>
    <property type="evidence" value="ECO:0007669"/>
    <property type="project" value="InterPro"/>
</dbReference>
<dbReference type="InterPro" id="IPR002364">
    <property type="entry name" value="Quin_OxRdtase/zeta-crystal_CS"/>
</dbReference>
<dbReference type="SMART" id="SM00829">
    <property type="entry name" value="PKS_ER"/>
    <property type="match status" value="1"/>
</dbReference>
<name>A0AAU8JFD2_9CYAN</name>
<dbReference type="InterPro" id="IPR052733">
    <property type="entry name" value="Chloroplast_QOR"/>
</dbReference>
<protein>
    <submittedName>
        <fullName evidence="2">NAD(P)-dependent alcohol dehydrogenase</fullName>
    </submittedName>
</protein>
<dbReference type="InterPro" id="IPR013154">
    <property type="entry name" value="ADH-like_N"/>
</dbReference>
<dbReference type="AlphaFoldDB" id="A0AAU8JFD2"/>
<dbReference type="PANTHER" id="PTHR44013">
    <property type="entry name" value="ZINC-TYPE ALCOHOL DEHYDROGENASE-LIKE PROTEIN C16A3.02C"/>
    <property type="match status" value="1"/>
</dbReference>
<dbReference type="GO" id="GO:0016491">
    <property type="term" value="F:oxidoreductase activity"/>
    <property type="evidence" value="ECO:0007669"/>
    <property type="project" value="InterPro"/>
</dbReference>
<dbReference type="Pfam" id="PF08240">
    <property type="entry name" value="ADH_N"/>
    <property type="match status" value="1"/>
</dbReference>
<dbReference type="SUPFAM" id="SSF50129">
    <property type="entry name" value="GroES-like"/>
    <property type="match status" value="1"/>
</dbReference>
<dbReference type="Gene3D" id="3.90.180.10">
    <property type="entry name" value="Medium-chain alcohol dehydrogenases, catalytic domain"/>
    <property type="match status" value="1"/>
</dbReference>
<dbReference type="InterPro" id="IPR020843">
    <property type="entry name" value="ER"/>
</dbReference>
<dbReference type="InterPro" id="IPR036291">
    <property type="entry name" value="NAD(P)-bd_dom_sf"/>
</dbReference>
<dbReference type="RefSeq" id="WP_054465541.1">
    <property type="nucleotide sequence ID" value="NZ_CP159837.1"/>
</dbReference>
<dbReference type="PANTHER" id="PTHR44013:SF1">
    <property type="entry name" value="ZINC-TYPE ALCOHOL DEHYDROGENASE-LIKE PROTEIN C16A3.02C"/>
    <property type="match status" value="1"/>
</dbReference>
<dbReference type="CDD" id="cd08267">
    <property type="entry name" value="MDR1"/>
    <property type="match status" value="1"/>
</dbReference>
<dbReference type="PROSITE" id="PS01162">
    <property type="entry name" value="QOR_ZETA_CRYSTAL"/>
    <property type="match status" value="1"/>
</dbReference>
<dbReference type="Gene3D" id="3.40.50.720">
    <property type="entry name" value="NAD(P)-binding Rossmann-like Domain"/>
    <property type="match status" value="1"/>
</dbReference>
<dbReference type="InterPro" id="IPR011032">
    <property type="entry name" value="GroES-like_sf"/>
</dbReference>
<proteinExistence type="predicted"/>
<feature type="domain" description="Enoyl reductase (ER)" evidence="1">
    <location>
        <begin position="10"/>
        <end position="310"/>
    </location>
</feature>
<dbReference type="SUPFAM" id="SSF51735">
    <property type="entry name" value="NAD(P)-binding Rossmann-fold domains"/>
    <property type="match status" value="1"/>
</dbReference>
<gene>
    <name evidence="2" type="ORF">ABWT76_005806</name>
</gene>
<dbReference type="Pfam" id="PF13602">
    <property type="entry name" value="ADH_zinc_N_2"/>
    <property type="match status" value="1"/>
</dbReference>
<organism evidence="2">
    <name type="scientific">Planktothricoides raciborskii GIHE-MW2</name>
    <dbReference type="NCBI Taxonomy" id="2792601"/>
    <lineage>
        <taxon>Bacteria</taxon>
        <taxon>Bacillati</taxon>
        <taxon>Cyanobacteriota</taxon>
        <taxon>Cyanophyceae</taxon>
        <taxon>Oscillatoriophycideae</taxon>
        <taxon>Oscillatoriales</taxon>
        <taxon>Oscillatoriaceae</taxon>
        <taxon>Planktothricoides</taxon>
    </lineage>
</organism>
<dbReference type="EMBL" id="CP159837">
    <property type="protein sequence ID" value="XCM37003.1"/>
    <property type="molecule type" value="Genomic_DNA"/>
</dbReference>
<reference evidence="2" key="1">
    <citation type="submission" date="2024-07" db="EMBL/GenBank/DDBJ databases">
        <authorList>
            <person name="Kim Y.J."/>
            <person name="Jeong J.Y."/>
        </authorList>
    </citation>
    <scope>NUCLEOTIDE SEQUENCE</scope>
    <source>
        <strain evidence="2">GIHE-MW2</strain>
    </source>
</reference>